<dbReference type="Gene3D" id="3.40.50.1820">
    <property type="entry name" value="alpha/beta hydrolase"/>
    <property type="match status" value="1"/>
</dbReference>
<feature type="domain" description="AB hydrolase-1" evidence="3">
    <location>
        <begin position="21"/>
        <end position="251"/>
    </location>
</feature>
<dbReference type="EMBL" id="CP003021">
    <property type="protein sequence ID" value="AEM68518.1"/>
    <property type="molecule type" value="Genomic_DNA"/>
</dbReference>
<dbReference type="RefSeq" id="WP_014034874.1">
    <property type="nucleotide sequence ID" value="NC_015946.1"/>
</dbReference>
<comment type="similarity">
    <text evidence="1">Belongs to the lipase/esterase LIP3/BchO family.</text>
</comment>
<dbReference type="Pfam" id="PF00561">
    <property type="entry name" value="Abhydrolase_1"/>
    <property type="match status" value="1"/>
</dbReference>
<keyword evidence="2" id="KW-0719">Serine esterase</keyword>
<dbReference type="AlphaFoldDB" id="A0A7U3ZS56"/>
<keyword evidence="2" id="KW-0378">Hydrolase</keyword>
<proteinExistence type="inferred from homology"/>
<dbReference type="InterPro" id="IPR000073">
    <property type="entry name" value="AB_hydrolase_1"/>
</dbReference>
<name>A0A7U3ZS56_MYCPK</name>
<protein>
    <submittedName>
        <fullName evidence="4">Lipase/esterase family protein</fullName>
    </submittedName>
</protein>
<dbReference type="GO" id="GO:0016020">
    <property type="term" value="C:membrane"/>
    <property type="evidence" value="ECO:0007669"/>
    <property type="project" value="TreeGrafter"/>
</dbReference>
<evidence type="ECO:0000313" key="4">
    <source>
        <dbReference type="EMBL" id="AEM68518.1"/>
    </source>
</evidence>
<sequence>MNKIIYNYDYVYKNNNNNQYNIIFCHGFNSSPRVFDIFKNYWDKSDYYALQFPGNNNTKPIGDDQVSVFDFARLLVEFIENNNLQNVILIGHSMGGGIISLAYQLKPQLFKKLIYIAPMNKASEDIDRQFLVDYFPKTFDDLINNLLTSLYYDSSKYTNNPSWMRLAKKTFSANDYNNQIIVKLGKTLVSSQVHDSIDQALSSIKVPCLLILGETDGVVDRDKCLEYFQTKVENIKTYYIPKTGHMVFEENWEQFIKIVEEFIDK</sequence>
<gene>
    <name evidence="4" type="ordered locus">MPUT_0114</name>
</gene>
<evidence type="ECO:0000256" key="2">
    <source>
        <dbReference type="ARBA" id="ARBA00022487"/>
    </source>
</evidence>
<evidence type="ECO:0000259" key="3">
    <source>
        <dbReference type="Pfam" id="PF00561"/>
    </source>
</evidence>
<organism evidence="4 5">
    <name type="scientific">Mycoplasma putrefaciens (strain ATCC 15718 / NCTC 10155 / C30 KS-1 / KS-1)</name>
    <dbReference type="NCBI Taxonomy" id="743965"/>
    <lineage>
        <taxon>Bacteria</taxon>
        <taxon>Bacillati</taxon>
        <taxon>Mycoplasmatota</taxon>
        <taxon>Mollicutes</taxon>
        <taxon>Mycoplasmataceae</taxon>
        <taxon>Mycoplasma</taxon>
    </lineage>
</organism>
<dbReference type="KEGG" id="mpf:MPUT_0114"/>
<dbReference type="GO" id="GO:0052689">
    <property type="term" value="F:carboxylic ester hydrolase activity"/>
    <property type="evidence" value="ECO:0007669"/>
    <property type="project" value="UniProtKB-KW"/>
</dbReference>
<dbReference type="InterPro" id="IPR050266">
    <property type="entry name" value="AB_hydrolase_sf"/>
</dbReference>
<dbReference type="Proteomes" id="UP000008907">
    <property type="component" value="Chromosome"/>
</dbReference>
<dbReference type="PANTHER" id="PTHR43798:SF33">
    <property type="entry name" value="HYDROLASE, PUTATIVE (AFU_ORTHOLOGUE AFUA_2G14860)-RELATED"/>
    <property type="match status" value="1"/>
</dbReference>
<accession>A0A7U3ZS56</accession>
<evidence type="ECO:0000256" key="1">
    <source>
        <dbReference type="ARBA" id="ARBA00006989"/>
    </source>
</evidence>
<dbReference type="SUPFAM" id="SSF53474">
    <property type="entry name" value="alpha/beta-Hydrolases"/>
    <property type="match status" value="1"/>
</dbReference>
<dbReference type="PANTHER" id="PTHR43798">
    <property type="entry name" value="MONOACYLGLYCEROL LIPASE"/>
    <property type="match status" value="1"/>
</dbReference>
<dbReference type="InterPro" id="IPR029058">
    <property type="entry name" value="AB_hydrolase_fold"/>
</dbReference>
<reference evidence="4 5" key="1">
    <citation type="journal article" date="2011" name="J. Bacteriol.">
        <title>Genome Sequence of Mycoplasma putrefaciens Type Strain KS1.</title>
        <authorList>
            <person name="Calcutt M.J."/>
            <person name="Foecking M.F."/>
        </authorList>
    </citation>
    <scope>NUCLEOTIDE SEQUENCE [LARGE SCALE GENOMIC DNA]</scope>
    <source>
        <strain evidence="5">ATCC 15718 / NCTC 10155 / C30 KS-1 / KS-1</strain>
    </source>
</reference>
<evidence type="ECO:0000313" key="5">
    <source>
        <dbReference type="Proteomes" id="UP000008907"/>
    </source>
</evidence>